<organism evidence="1 2">
    <name type="scientific">Papaver somniferum</name>
    <name type="common">Opium poppy</name>
    <dbReference type="NCBI Taxonomy" id="3469"/>
    <lineage>
        <taxon>Eukaryota</taxon>
        <taxon>Viridiplantae</taxon>
        <taxon>Streptophyta</taxon>
        <taxon>Embryophyta</taxon>
        <taxon>Tracheophyta</taxon>
        <taxon>Spermatophyta</taxon>
        <taxon>Magnoliopsida</taxon>
        <taxon>Ranunculales</taxon>
        <taxon>Papaveraceae</taxon>
        <taxon>Papaveroideae</taxon>
        <taxon>Papaver</taxon>
    </lineage>
</organism>
<keyword evidence="2" id="KW-1185">Reference proteome</keyword>
<dbReference type="Proteomes" id="UP000316621">
    <property type="component" value="Chromosome 6"/>
</dbReference>
<gene>
    <name evidence="1" type="ORF">C5167_010562</name>
</gene>
<evidence type="ECO:0000313" key="2">
    <source>
        <dbReference type="Proteomes" id="UP000316621"/>
    </source>
</evidence>
<accession>A0A4Y7K0K3</accession>
<dbReference type="Gramene" id="RZC66873">
    <property type="protein sequence ID" value="RZC66873"/>
    <property type="gene ID" value="C5167_010562"/>
</dbReference>
<evidence type="ECO:0000313" key="1">
    <source>
        <dbReference type="EMBL" id="RZC66873.1"/>
    </source>
</evidence>
<dbReference type="EMBL" id="CM010720">
    <property type="protein sequence ID" value="RZC66873.1"/>
    <property type="molecule type" value="Genomic_DNA"/>
</dbReference>
<proteinExistence type="predicted"/>
<protein>
    <submittedName>
        <fullName evidence="1">Uncharacterized protein</fullName>
    </submittedName>
</protein>
<sequence length="82" mass="9580">MSPSFVNTFLLFAMDLKGMYFGDIDDQMTVSIIREFVYKAVHWMQVIVSQGCRIDITTRQPDEMSNGKKVLKFWNFGFCLEL</sequence>
<reference evidence="1 2" key="1">
    <citation type="journal article" date="2018" name="Science">
        <title>The opium poppy genome and morphinan production.</title>
        <authorList>
            <person name="Guo L."/>
            <person name="Winzer T."/>
            <person name="Yang X."/>
            <person name="Li Y."/>
            <person name="Ning Z."/>
            <person name="He Z."/>
            <person name="Teodor R."/>
            <person name="Lu Y."/>
            <person name="Bowser T.A."/>
            <person name="Graham I.A."/>
            <person name="Ye K."/>
        </authorList>
    </citation>
    <scope>NUCLEOTIDE SEQUENCE [LARGE SCALE GENOMIC DNA]</scope>
    <source>
        <strain evidence="2">cv. HN1</strain>
        <tissue evidence="1">Leaves</tissue>
    </source>
</reference>
<name>A0A4Y7K0K3_PAPSO</name>
<dbReference type="AlphaFoldDB" id="A0A4Y7K0K3"/>